<name>A0A6B0RI06_9CETA</name>
<feature type="region of interest" description="Disordered" evidence="1">
    <location>
        <begin position="1"/>
        <end position="25"/>
    </location>
</feature>
<keyword evidence="3" id="KW-1185">Reference proteome</keyword>
<feature type="compositionally biased region" description="Polar residues" evidence="1">
    <location>
        <begin position="1"/>
        <end position="10"/>
    </location>
</feature>
<organism evidence="2 3">
    <name type="scientific">Bos mutus</name>
    <name type="common">wild yak</name>
    <dbReference type="NCBI Taxonomy" id="72004"/>
    <lineage>
        <taxon>Eukaryota</taxon>
        <taxon>Metazoa</taxon>
        <taxon>Chordata</taxon>
        <taxon>Craniata</taxon>
        <taxon>Vertebrata</taxon>
        <taxon>Euteleostomi</taxon>
        <taxon>Mammalia</taxon>
        <taxon>Eutheria</taxon>
        <taxon>Laurasiatheria</taxon>
        <taxon>Artiodactyla</taxon>
        <taxon>Ruminantia</taxon>
        <taxon>Pecora</taxon>
        <taxon>Bovidae</taxon>
        <taxon>Bovinae</taxon>
        <taxon>Bos</taxon>
    </lineage>
</organism>
<dbReference type="AlphaFoldDB" id="A0A6B0RI06"/>
<accession>A0A6B0RI06</accession>
<proteinExistence type="predicted"/>
<reference evidence="2" key="1">
    <citation type="submission" date="2019-10" db="EMBL/GenBank/DDBJ databases">
        <title>The sequence and de novo assembly of the wild yak genome.</title>
        <authorList>
            <person name="Liu Y."/>
        </authorList>
    </citation>
    <scope>NUCLEOTIDE SEQUENCE [LARGE SCALE GENOMIC DNA]</scope>
    <source>
        <strain evidence="2">WY2019</strain>
    </source>
</reference>
<dbReference type="EMBL" id="VBQZ03000045">
    <property type="protein sequence ID" value="MXQ88337.1"/>
    <property type="molecule type" value="Genomic_DNA"/>
</dbReference>
<sequence length="112" mass="11930">MRARQLQVTAVEQPPVGKRGEARGRQPLPEFELLLYRIPSGKILVSMQASDTPEPFMGGQGALRLSSSGDRGLSAPGSAQVIRSTRPNLATNTASSVVSFHKKSHTGNISGF</sequence>
<evidence type="ECO:0000313" key="3">
    <source>
        <dbReference type="Proteomes" id="UP000322234"/>
    </source>
</evidence>
<feature type="compositionally biased region" description="Low complexity" evidence="1">
    <location>
        <begin position="62"/>
        <end position="75"/>
    </location>
</feature>
<protein>
    <submittedName>
        <fullName evidence="2">Uncharacterized protein</fullName>
    </submittedName>
</protein>
<evidence type="ECO:0000313" key="2">
    <source>
        <dbReference type="EMBL" id="MXQ88337.1"/>
    </source>
</evidence>
<feature type="region of interest" description="Disordered" evidence="1">
    <location>
        <begin position="51"/>
        <end position="79"/>
    </location>
</feature>
<comment type="caution">
    <text evidence="2">The sequence shown here is derived from an EMBL/GenBank/DDBJ whole genome shotgun (WGS) entry which is preliminary data.</text>
</comment>
<evidence type="ECO:0000256" key="1">
    <source>
        <dbReference type="SAM" id="MobiDB-lite"/>
    </source>
</evidence>
<gene>
    <name evidence="2" type="ORF">E5288_WYG021299</name>
</gene>
<dbReference type="Proteomes" id="UP000322234">
    <property type="component" value="Unassembled WGS sequence"/>
</dbReference>